<organism evidence="2 3">
    <name type="scientific">Araneus ventricosus</name>
    <name type="common">Orbweaver spider</name>
    <name type="synonym">Epeira ventricosa</name>
    <dbReference type="NCBI Taxonomy" id="182803"/>
    <lineage>
        <taxon>Eukaryota</taxon>
        <taxon>Metazoa</taxon>
        <taxon>Ecdysozoa</taxon>
        <taxon>Arthropoda</taxon>
        <taxon>Chelicerata</taxon>
        <taxon>Arachnida</taxon>
        <taxon>Araneae</taxon>
        <taxon>Araneomorphae</taxon>
        <taxon>Entelegynae</taxon>
        <taxon>Araneoidea</taxon>
        <taxon>Araneidae</taxon>
        <taxon>Araneus</taxon>
    </lineage>
</organism>
<evidence type="ECO:0000313" key="3">
    <source>
        <dbReference type="Proteomes" id="UP000499080"/>
    </source>
</evidence>
<evidence type="ECO:0000313" key="2">
    <source>
        <dbReference type="EMBL" id="GBM70532.1"/>
    </source>
</evidence>
<protein>
    <submittedName>
        <fullName evidence="2">Uncharacterized protein</fullName>
    </submittedName>
</protein>
<evidence type="ECO:0000256" key="1">
    <source>
        <dbReference type="SAM" id="MobiDB-lite"/>
    </source>
</evidence>
<keyword evidence="3" id="KW-1185">Reference proteome</keyword>
<feature type="region of interest" description="Disordered" evidence="1">
    <location>
        <begin position="36"/>
        <end position="77"/>
    </location>
</feature>
<sequence length="77" mass="8770">MKFANHYQLSMKQSELKSLLVFINFHSVPKCPRDRIGTVKCDSSDGRSSSAVSRPFQRNSKKRLSPKVSEYFSSQSV</sequence>
<accession>A0A4Y2HZ73</accession>
<gene>
    <name evidence="2" type="ORF">AVEN_160524_1</name>
</gene>
<dbReference type="EMBL" id="BGPR01104684">
    <property type="protein sequence ID" value="GBM70532.1"/>
    <property type="molecule type" value="Genomic_DNA"/>
</dbReference>
<dbReference type="AlphaFoldDB" id="A0A4Y2HZ73"/>
<name>A0A4Y2HZ73_ARAVE</name>
<comment type="caution">
    <text evidence="2">The sequence shown here is derived from an EMBL/GenBank/DDBJ whole genome shotgun (WGS) entry which is preliminary data.</text>
</comment>
<dbReference type="Proteomes" id="UP000499080">
    <property type="component" value="Unassembled WGS sequence"/>
</dbReference>
<proteinExistence type="predicted"/>
<reference evidence="2 3" key="1">
    <citation type="journal article" date="2019" name="Sci. Rep.">
        <title>Orb-weaving spider Araneus ventricosus genome elucidates the spidroin gene catalogue.</title>
        <authorList>
            <person name="Kono N."/>
            <person name="Nakamura H."/>
            <person name="Ohtoshi R."/>
            <person name="Moran D.A.P."/>
            <person name="Shinohara A."/>
            <person name="Yoshida Y."/>
            <person name="Fujiwara M."/>
            <person name="Mori M."/>
            <person name="Tomita M."/>
            <person name="Arakawa K."/>
        </authorList>
    </citation>
    <scope>NUCLEOTIDE SEQUENCE [LARGE SCALE GENOMIC DNA]</scope>
</reference>
<feature type="compositionally biased region" description="Basic and acidic residues" evidence="1">
    <location>
        <begin position="36"/>
        <end position="45"/>
    </location>
</feature>
<feature type="non-terminal residue" evidence="2">
    <location>
        <position position="77"/>
    </location>
</feature>